<dbReference type="PANTHER" id="PTHR22911:SF76">
    <property type="entry name" value="EAMA DOMAIN-CONTAINING PROTEIN"/>
    <property type="match status" value="1"/>
</dbReference>
<feature type="transmembrane region" description="Helical" evidence="1">
    <location>
        <begin position="23"/>
        <end position="41"/>
    </location>
</feature>
<evidence type="ECO:0000313" key="3">
    <source>
        <dbReference type="EMBL" id="RJF93910.1"/>
    </source>
</evidence>
<dbReference type="Pfam" id="PF00892">
    <property type="entry name" value="EamA"/>
    <property type="match status" value="2"/>
</dbReference>
<evidence type="ECO:0000256" key="1">
    <source>
        <dbReference type="SAM" id="Phobius"/>
    </source>
</evidence>
<evidence type="ECO:0000259" key="2">
    <source>
        <dbReference type="Pfam" id="PF00892"/>
    </source>
</evidence>
<keyword evidence="1" id="KW-1133">Transmembrane helix</keyword>
<keyword evidence="1" id="KW-0472">Membrane</keyword>
<proteinExistence type="predicted"/>
<dbReference type="InterPro" id="IPR000620">
    <property type="entry name" value="EamA_dom"/>
</dbReference>
<dbReference type="EMBL" id="QYUM01000002">
    <property type="protein sequence ID" value="RJF93910.1"/>
    <property type="molecule type" value="Genomic_DNA"/>
</dbReference>
<feature type="transmembrane region" description="Helical" evidence="1">
    <location>
        <begin position="79"/>
        <end position="101"/>
    </location>
</feature>
<feature type="transmembrane region" description="Helical" evidence="1">
    <location>
        <begin position="163"/>
        <end position="182"/>
    </location>
</feature>
<accession>A0A418WRL8</accession>
<reference evidence="3 4" key="1">
    <citation type="submission" date="2018-09" db="EMBL/GenBank/DDBJ databases">
        <authorList>
            <person name="Zhu H."/>
        </authorList>
    </citation>
    <scope>NUCLEOTIDE SEQUENCE [LARGE SCALE GENOMIC DNA]</scope>
    <source>
        <strain evidence="3 4">K2R01-6</strain>
    </source>
</reference>
<feature type="transmembrane region" description="Helical" evidence="1">
    <location>
        <begin position="253"/>
        <end position="273"/>
    </location>
</feature>
<organism evidence="3 4">
    <name type="scientific">Sphingomonas cavernae</name>
    <dbReference type="NCBI Taxonomy" id="2320861"/>
    <lineage>
        <taxon>Bacteria</taxon>
        <taxon>Pseudomonadati</taxon>
        <taxon>Pseudomonadota</taxon>
        <taxon>Alphaproteobacteria</taxon>
        <taxon>Sphingomonadales</taxon>
        <taxon>Sphingomonadaceae</taxon>
        <taxon>Sphingomonas</taxon>
    </lineage>
</organism>
<feature type="transmembrane region" description="Helical" evidence="1">
    <location>
        <begin position="113"/>
        <end position="133"/>
    </location>
</feature>
<dbReference type="InterPro" id="IPR037185">
    <property type="entry name" value="EmrE-like"/>
</dbReference>
<keyword evidence="1" id="KW-0812">Transmembrane</keyword>
<dbReference type="SUPFAM" id="SSF103481">
    <property type="entry name" value="Multidrug resistance efflux transporter EmrE"/>
    <property type="match status" value="2"/>
</dbReference>
<keyword evidence="4" id="KW-1185">Reference proteome</keyword>
<dbReference type="OrthoDB" id="8770617at2"/>
<feature type="transmembrane region" description="Helical" evidence="1">
    <location>
        <begin position="279"/>
        <end position="295"/>
    </location>
</feature>
<gene>
    <name evidence="3" type="ORF">D3876_06435</name>
</gene>
<feature type="domain" description="EamA" evidence="2">
    <location>
        <begin position="26"/>
        <end position="153"/>
    </location>
</feature>
<feature type="transmembrane region" description="Helical" evidence="1">
    <location>
        <begin position="194"/>
        <end position="215"/>
    </location>
</feature>
<evidence type="ECO:0000313" key="4">
    <source>
        <dbReference type="Proteomes" id="UP000286100"/>
    </source>
</evidence>
<dbReference type="Proteomes" id="UP000286100">
    <property type="component" value="Unassembled WGS sequence"/>
</dbReference>
<dbReference type="AlphaFoldDB" id="A0A418WRL8"/>
<name>A0A418WRL8_9SPHN</name>
<feature type="transmembrane region" description="Helical" evidence="1">
    <location>
        <begin position="227"/>
        <end position="246"/>
    </location>
</feature>
<dbReference type="RefSeq" id="WP_119760438.1">
    <property type="nucleotide sequence ID" value="NZ_QYUM01000002.1"/>
</dbReference>
<dbReference type="PANTHER" id="PTHR22911">
    <property type="entry name" value="ACYL-MALONYL CONDENSING ENZYME-RELATED"/>
    <property type="match status" value="1"/>
</dbReference>
<feature type="domain" description="EamA" evidence="2">
    <location>
        <begin position="165"/>
        <end position="295"/>
    </location>
</feature>
<feature type="transmembrane region" description="Helical" evidence="1">
    <location>
        <begin position="53"/>
        <end position="70"/>
    </location>
</feature>
<comment type="caution">
    <text evidence="3">The sequence shown here is derived from an EMBL/GenBank/DDBJ whole genome shotgun (WGS) entry which is preliminary data.</text>
</comment>
<sequence>MHESTPKSFSSTVAKQVGAPRRAFAALMLSNICLAFGPWFVRLADVGPTASAFWRLTLAVPFLLVAMRMLDERVPRMGLALWGTMALSGLFFAGDLASWHFGILQTKLANATLFGNSTSLMFPIYGFLVARAWPNRSQAVALFLAAFGAALLMGRSYELSSRNLIGDLLCLFAGVLYTFYFIAMTRARMVMGPVTALTFSTIGGIAPLLLFAVLFGEAIWPHDWSPLIGLAIVSQVIGQGLVIYALGHLSPLIIGLALLIQPVITATIGWLAYGERLGTLDLMGAIAVAIALVLVRRPDKRAA</sequence>
<dbReference type="GO" id="GO:0016020">
    <property type="term" value="C:membrane"/>
    <property type="evidence" value="ECO:0007669"/>
    <property type="project" value="InterPro"/>
</dbReference>
<feature type="transmembrane region" description="Helical" evidence="1">
    <location>
        <begin position="140"/>
        <end position="157"/>
    </location>
</feature>
<protein>
    <submittedName>
        <fullName evidence="3">DMT family transporter</fullName>
    </submittedName>
</protein>